<comment type="caution">
    <text evidence="1">The sequence shown here is derived from an EMBL/GenBank/DDBJ whole genome shotgun (WGS) entry which is preliminary data.</text>
</comment>
<accession>A0ABT8SSB5</accession>
<dbReference type="RefSeq" id="WP_302075424.1">
    <property type="nucleotide sequence ID" value="NZ_JAUKWQ010000001.1"/>
</dbReference>
<name>A0ABT8SSB5_9HYPH</name>
<gene>
    <name evidence="1" type="ORF">Q2T52_04300</name>
</gene>
<dbReference type="InterPro" id="IPR008822">
    <property type="entry name" value="Endonuclease_RusA-like"/>
</dbReference>
<proteinExistence type="predicted"/>
<dbReference type="Gene3D" id="3.30.1330.70">
    <property type="entry name" value="Holliday junction resolvase RusA"/>
    <property type="match status" value="1"/>
</dbReference>
<dbReference type="SUPFAM" id="SSF103084">
    <property type="entry name" value="Holliday junction resolvase RusA"/>
    <property type="match status" value="1"/>
</dbReference>
<sequence length="181" mass="20475">MASPADAMGTGIRCVAGWPTKLKDCKIGEKCSYTEHQTNRDNHVEPEFPFEFIIQGTPVSFQRSSTGAKQEWKELVRSASLAKLPEMHFATDKPLAVTLYYYPQDRMTGDIDNIVKLILDGMMPHLYRDDAQIERVVVQKFEKGRIFSFTDPSETLAECLLGPKPAVYVRVSNDPFEELQA</sequence>
<organism evidence="1 2">
    <name type="scientific">Rhizobium oryzicola</name>
    <dbReference type="NCBI Taxonomy" id="1232668"/>
    <lineage>
        <taxon>Bacteria</taxon>
        <taxon>Pseudomonadati</taxon>
        <taxon>Pseudomonadota</taxon>
        <taxon>Alphaproteobacteria</taxon>
        <taxon>Hyphomicrobiales</taxon>
        <taxon>Rhizobiaceae</taxon>
        <taxon>Rhizobium/Agrobacterium group</taxon>
        <taxon>Rhizobium</taxon>
    </lineage>
</organism>
<evidence type="ECO:0000313" key="1">
    <source>
        <dbReference type="EMBL" id="MDO1581310.1"/>
    </source>
</evidence>
<reference evidence="1" key="1">
    <citation type="journal article" date="2015" name="Int. J. Syst. Evol. Microbiol.">
        <title>Rhizobium oryzicola sp. nov., potential plant-growth-promoting endophytic bacteria isolated from rice roots.</title>
        <authorList>
            <person name="Zhang X.X."/>
            <person name="Gao J.S."/>
            <person name="Cao Y.H."/>
            <person name="Sheirdil R.A."/>
            <person name="Wang X.C."/>
            <person name="Zhang L."/>
        </authorList>
    </citation>
    <scope>NUCLEOTIDE SEQUENCE</scope>
    <source>
        <strain evidence="1">05753</strain>
    </source>
</reference>
<dbReference type="Pfam" id="PF05866">
    <property type="entry name" value="RusA"/>
    <property type="match status" value="1"/>
</dbReference>
<reference evidence="1" key="2">
    <citation type="submission" date="2023-07" db="EMBL/GenBank/DDBJ databases">
        <authorList>
            <person name="Sun H."/>
        </authorList>
    </citation>
    <scope>NUCLEOTIDE SEQUENCE</scope>
    <source>
        <strain evidence="1">05753</strain>
    </source>
</reference>
<dbReference type="EMBL" id="JAUKWQ010000001">
    <property type="protein sequence ID" value="MDO1581310.1"/>
    <property type="molecule type" value="Genomic_DNA"/>
</dbReference>
<keyword evidence="2" id="KW-1185">Reference proteome</keyword>
<protein>
    <submittedName>
        <fullName evidence="1">RusA family crossover junction endodeoxyribonuclease</fullName>
    </submittedName>
</protein>
<evidence type="ECO:0000313" key="2">
    <source>
        <dbReference type="Proteomes" id="UP001169006"/>
    </source>
</evidence>
<dbReference type="InterPro" id="IPR036614">
    <property type="entry name" value="RusA-like_sf"/>
</dbReference>
<dbReference type="Proteomes" id="UP001169006">
    <property type="component" value="Unassembled WGS sequence"/>
</dbReference>